<evidence type="ECO:0000313" key="3">
    <source>
        <dbReference type="Proteomes" id="UP000000753"/>
    </source>
</evidence>
<feature type="domain" description="VOC" evidence="1">
    <location>
        <begin position="10"/>
        <end position="123"/>
    </location>
</feature>
<dbReference type="AlphaFoldDB" id="B8CN67"/>
<gene>
    <name evidence="2" type="ordered locus">swp_1805</name>
</gene>
<dbReference type="RefSeq" id="WP_020911947.1">
    <property type="nucleotide sequence ID" value="NC_011566.1"/>
</dbReference>
<dbReference type="InterPro" id="IPR004360">
    <property type="entry name" value="Glyas_Fos-R_dOase_dom"/>
</dbReference>
<dbReference type="CDD" id="cd07247">
    <property type="entry name" value="SgaA_N_like"/>
    <property type="match status" value="1"/>
</dbReference>
<dbReference type="Gene3D" id="3.10.180.10">
    <property type="entry name" value="2,3-Dihydroxybiphenyl 1,2-Dioxygenase, domain 1"/>
    <property type="match status" value="1"/>
</dbReference>
<dbReference type="SUPFAM" id="SSF54593">
    <property type="entry name" value="Glyoxalase/Bleomycin resistance protein/Dihydroxybiphenyl dioxygenase"/>
    <property type="match status" value="1"/>
</dbReference>
<keyword evidence="3" id="KW-1185">Reference proteome</keyword>
<evidence type="ECO:0000259" key="1">
    <source>
        <dbReference type="PROSITE" id="PS51819"/>
    </source>
</evidence>
<dbReference type="InterPro" id="IPR029068">
    <property type="entry name" value="Glyas_Bleomycin-R_OHBP_Dase"/>
</dbReference>
<reference evidence="2 3" key="1">
    <citation type="journal article" date="2008" name="PLoS ONE">
        <title>Environmental adaptation: genomic analysis of the piezotolerant and psychrotolerant deep-sea iron reducing bacterium Shewanella piezotolerans WP3.</title>
        <authorList>
            <person name="Wang F."/>
            <person name="Wang J."/>
            <person name="Jian H."/>
            <person name="Zhang B."/>
            <person name="Li S."/>
            <person name="Wang F."/>
            <person name="Zeng X."/>
            <person name="Gao L."/>
            <person name="Bartlett D.H."/>
            <person name="Yu J."/>
            <person name="Hu S."/>
            <person name="Xiao X."/>
        </authorList>
    </citation>
    <scope>NUCLEOTIDE SEQUENCE [LARGE SCALE GENOMIC DNA]</scope>
    <source>
        <strain evidence="3">WP3 / JCM 13877</strain>
    </source>
</reference>
<dbReference type="InterPro" id="IPR052164">
    <property type="entry name" value="Anthracycline_SecMetBiosynth"/>
</dbReference>
<proteinExistence type="predicted"/>
<dbReference type="EMBL" id="CP000472">
    <property type="protein sequence ID" value="ACJ28569.1"/>
    <property type="molecule type" value="Genomic_DNA"/>
</dbReference>
<dbReference type="PANTHER" id="PTHR33993">
    <property type="entry name" value="GLYOXALASE-RELATED"/>
    <property type="match status" value="1"/>
</dbReference>
<dbReference type="PROSITE" id="PS51819">
    <property type="entry name" value="VOC"/>
    <property type="match status" value="1"/>
</dbReference>
<dbReference type="Pfam" id="PF00903">
    <property type="entry name" value="Glyoxalase"/>
    <property type="match status" value="1"/>
</dbReference>
<accession>B8CN67</accession>
<dbReference type="HOGENOM" id="CLU_127592_2_0_6"/>
<protein>
    <submittedName>
        <fullName evidence="2">Glyoxalase family protein</fullName>
    </submittedName>
</protein>
<sequence length="126" mass="13493">MKPTSANSGSLSWHELTASSSKEAMAFYSQVFGWKFKTIVVAHAPYHIIINDGVDIGGIAQSPAPAMPSNWTGYITVENVDAIAEKAHELGATILFGPEDIIGIGRFCWLKDPQGAIIAAISYLSL</sequence>
<dbReference type="OrthoDB" id="9793039at2"/>
<dbReference type="eggNOG" id="COG3324">
    <property type="taxonomic scope" value="Bacteria"/>
</dbReference>
<dbReference type="InterPro" id="IPR037523">
    <property type="entry name" value="VOC_core"/>
</dbReference>
<dbReference type="PANTHER" id="PTHR33993:SF14">
    <property type="entry name" value="GB|AAF24581.1"/>
    <property type="match status" value="1"/>
</dbReference>
<dbReference type="KEGG" id="swp:swp_1805"/>
<name>B8CN67_SHEPW</name>
<evidence type="ECO:0000313" key="2">
    <source>
        <dbReference type="EMBL" id="ACJ28569.1"/>
    </source>
</evidence>
<organism evidence="2 3">
    <name type="scientific">Shewanella piezotolerans (strain WP3 / JCM 13877)</name>
    <dbReference type="NCBI Taxonomy" id="225849"/>
    <lineage>
        <taxon>Bacteria</taxon>
        <taxon>Pseudomonadati</taxon>
        <taxon>Pseudomonadota</taxon>
        <taxon>Gammaproteobacteria</taxon>
        <taxon>Alteromonadales</taxon>
        <taxon>Shewanellaceae</taxon>
        <taxon>Shewanella</taxon>
    </lineage>
</organism>
<dbReference type="Proteomes" id="UP000000753">
    <property type="component" value="Chromosome"/>
</dbReference>